<keyword evidence="7" id="KW-1185">Reference proteome</keyword>
<keyword evidence="2" id="KW-0805">Transcription regulation</keyword>
<dbReference type="SUPFAM" id="SSF53850">
    <property type="entry name" value="Periplasmic binding protein-like II"/>
    <property type="match status" value="1"/>
</dbReference>
<dbReference type="PROSITE" id="PS50931">
    <property type="entry name" value="HTH_LYSR"/>
    <property type="match status" value="1"/>
</dbReference>
<comment type="caution">
    <text evidence="6">The sequence shown here is derived from an EMBL/GenBank/DDBJ whole genome shotgun (WGS) entry which is preliminary data.</text>
</comment>
<evidence type="ECO:0000256" key="4">
    <source>
        <dbReference type="ARBA" id="ARBA00023163"/>
    </source>
</evidence>
<dbReference type="PANTHER" id="PTHR30346:SF29">
    <property type="entry name" value="LYSR SUBSTRATE-BINDING"/>
    <property type="match status" value="1"/>
</dbReference>
<accession>A0ABP5PP03</accession>
<dbReference type="PRINTS" id="PR00039">
    <property type="entry name" value="HTHLYSR"/>
</dbReference>
<dbReference type="Pfam" id="PF03466">
    <property type="entry name" value="LysR_substrate"/>
    <property type="match status" value="1"/>
</dbReference>
<dbReference type="SUPFAM" id="SSF46785">
    <property type="entry name" value="Winged helix' DNA-binding domain"/>
    <property type="match status" value="1"/>
</dbReference>
<dbReference type="InterPro" id="IPR036388">
    <property type="entry name" value="WH-like_DNA-bd_sf"/>
</dbReference>
<dbReference type="Proteomes" id="UP001499843">
    <property type="component" value="Unassembled WGS sequence"/>
</dbReference>
<gene>
    <name evidence="6" type="ORF">GCM10009850_079870</name>
</gene>
<keyword evidence="4" id="KW-0804">Transcription</keyword>
<dbReference type="InterPro" id="IPR036390">
    <property type="entry name" value="WH_DNA-bd_sf"/>
</dbReference>
<dbReference type="Gene3D" id="3.40.190.10">
    <property type="entry name" value="Periplasmic binding protein-like II"/>
    <property type="match status" value="2"/>
</dbReference>
<organism evidence="6 7">
    <name type="scientific">Nonomuraea monospora</name>
    <dbReference type="NCBI Taxonomy" id="568818"/>
    <lineage>
        <taxon>Bacteria</taxon>
        <taxon>Bacillati</taxon>
        <taxon>Actinomycetota</taxon>
        <taxon>Actinomycetes</taxon>
        <taxon>Streptosporangiales</taxon>
        <taxon>Streptosporangiaceae</taxon>
        <taxon>Nonomuraea</taxon>
    </lineage>
</organism>
<evidence type="ECO:0000256" key="3">
    <source>
        <dbReference type="ARBA" id="ARBA00023125"/>
    </source>
</evidence>
<reference evidence="7" key="1">
    <citation type="journal article" date="2019" name="Int. J. Syst. Evol. Microbiol.">
        <title>The Global Catalogue of Microorganisms (GCM) 10K type strain sequencing project: providing services to taxonomists for standard genome sequencing and annotation.</title>
        <authorList>
            <consortium name="The Broad Institute Genomics Platform"/>
            <consortium name="The Broad Institute Genome Sequencing Center for Infectious Disease"/>
            <person name="Wu L."/>
            <person name="Ma J."/>
        </authorList>
    </citation>
    <scope>NUCLEOTIDE SEQUENCE [LARGE SCALE GENOMIC DNA]</scope>
    <source>
        <strain evidence="7">JCM 16114</strain>
    </source>
</reference>
<dbReference type="PANTHER" id="PTHR30346">
    <property type="entry name" value="TRANSCRIPTIONAL DUAL REGULATOR HCAR-RELATED"/>
    <property type="match status" value="1"/>
</dbReference>
<comment type="similarity">
    <text evidence="1">Belongs to the LysR transcriptional regulatory family.</text>
</comment>
<dbReference type="EMBL" id="BAAAQX010000027">
    <property type="protein sequence ID" value="GAA2212525.1"/>
    <property type="molecule type" value="Genomic_DNA"/>
</dbReference>
<evidence type="ECO:0000259" key="5">
    <source>
        <dbReference type="PROSITE" id="PS50931"/>
    </source>
</evidence>
<sequence>MERQDVDARQLAYFLAVVDHGGVQRAAEELFVAQPSVSQAIKKLERGLGAPLFQRHGRHLVLTAAGEALVGPARQVTRWLAAAADSVEAVRLLRAGRLTIASMPSQAVSPLTELIAGFRRRYPGVQVSVRAADRPADVVAALRTGAAELGLIATLGPPDPDLELVHHVVDVQPFVLVALNAADLPAGTGPVRPELLADARLIVGQPGTGMRRAADRVLATAPGALIAIEMEHREALLPLVLAGVGVAVVAASWRRLAEPMGLVVRDLALEEALHVSLAHRIEPVSTLARAFVEAGLEDRPA</sequence>
<evidence type="ECO:0000313" key="6">
    <source>
        <dbReference type="EMBL" id="GAA2212525.1"/>
    </source>
</evidence>
<dbReference type="InterPro" id="IPR000847">
    <property type="entry name" value="LysR_HTH_N"/>
</dbReference>
<evidence type="ECO:0000256" key="1">
    <source>
        <dbReference type="ARBA" id="ARBA00009437"/>
    </source>
</evidence>
<evidence type="ECO:0000313" key="7">
    <source>
        <dbReference type="Proteomes" id="UP001499843"/>
    </source>
</evidence>
<dbReference type="Pfam" id="PF00126">
    <property type="entry name" value="HTH_1"/>
    <property type="match status" value="1"/>
</dbReference>
<protein>
    <submittedName>
        <fullName evidence="6">LysR substrate-binding domain-containing protein</fullName>
    </submittedName>
</protein>
<proteinExistence type="inferred from homology"/>
<keyword evidence="3" id="KW-0238">DNA-binding</keyword>
<evidence type="ECO:0000256" key="2">
    <source>
        <dbReference type="ARBA" id="ARBA00023015"/>
    </source>
</evidence>
<dbReference type="Gene3D" id="1.10.10.10">
    <property type="entry name" value="Winged helix-like DNA-binding domain superfamily/Winged helix DNA-binding domain"/>
    <property type="match status" value="1"/>
</dbReference>
<dbReference type="InterPro" id="IPR005119">
    <property type="entry name" value="LysR_subst-bd"/>
</dbReference>
<feature type="domain" description="HTH lysR-type" evidence="5">
    <location>
        <begin position="6"/>
        <end position="63"/>
    </location>
</feature>
<name>A0ABP5PP03_9ACTN</name>